<name>A0A6G0WAR9_9STRA</name>
<dbReference type="EMBL" id="VJMJ01000273">
    <property type="protein sequence ID" value="KAF0724353.1"/>
    <property type="molecule type" value="Genomic_DNA"/>
</dbReference>
<evidence type="ECO:0000256" key="2">
    <source>
        <dbReference type="SAM" id="Phobius"/>
    </source>
</evidence>
<dbReference type="Proteomes" id="UP000481153">
    <property type="component" value="Unassembled WGS sequence"/>
</dbReference>
<feature type="transmembrane region" description="Helical" evidence="2">
    <location>
        <begin position="251"/>
        <end position="272"/>
    </location>
</feature>
<feature type="region of interest" description="Disordered" evidence="1">
    <location>
        <begin position="59"/>
        <end position="80"/>
    </location>
</feature>
<evidence type="ECO:0000256" key="1">
    <source>
        <dbReference type="SAM" id="MobiDB-lite"/>
    </source>
</evidence>
<dbReference type="VEuPathDB" id="FungiDB:AeMF1_021452"/>
<organism evidence="3 4">
    <name type="scientific">Aphanomyces euteiches</name>
    <dbReference type="NCBI Taxonomy" id="100861"/>
    <lineage>
        <taxon>Eukaryota</taxon>
        <taxon>Sar</taxon>
        <taxon>Stramenopiles</taxon>
        <taxon>Oomycota</taxon>
        <taxon>Saprolegniomycetes</taxon>
        <taxon>Saprolegniales</taxon>
        <taxon>Verrucalvaceae</taxon>
        <taxon>Aphanomyces</taxon>
    </lineage>
</organism>
<gene>
    <name evidence="3" type="ORF">Ae201684_017014</name>
</gene>
<protein>
    <submittedName>
        <fullName evidence="3">Uncharacterized protein</fullName>
    </submittedName>
</protein>
<feature type="transmembrane region" description="Helical" evidence="2">
    <location>
        <begin position="132"/>
        <end position="154"/>
    </location>
</feature>
<accession>A0A6G0WAR9</accession>
<dbReference type="AlphaFoldDB" id="A0A6G0WAR9"/>
<keyword evidence="2" id="KW-1133">Transmembrane helix</keyword>
<keyword evidence="4" id="KW-1185">Reference proteome</keyword>
<keyword evidence="2" id="KW-0812">Transmembrane</keyword>
<feature type="transmembrane region" description="Helical" evidence="2">
    <location>
        <begin position="89"/>
        <end position="111"/>
    </location>
</feature>
<reference evidence="3 4" key="1">
    <citation type="submission" date="2019-07" db="EMBL/GenBank/DDBJ databases">
        <title>Genomics analysis of Aphanomyces spp. identifies a new class of oomycete effector associated with host adaptation.</title>
        <authorList>
            <person name="Gaulin E."/>
        </authorList>
    </citation>
    <scope>NUCLEOTIDE SEQUENCE [LARGE SCALE GENOMIC DNA]</scope>
    <source>
        <strain evidence="3 4">ATCC 201684</strain>
    </source>
</reference>
<feature type="region of interest" description="Disordered" evidence="1">
    <location>
        <begin position="381"/>
        <end position="406"/>
    </location>
</feature>
<comment type="caution">
    <text evidence="3">The sequence shown here is derived from an EMBL/GenBank/DDBJ whole genome shotgun (WGS) entry which is preliminary data.</text>
</comment>
<evidence type="ECO:0000313" key="4">
    <source>
        <dbReference type="Proteomes" id="UP000481153"/>
    </source>
</evidence>
<sequence>MVFRVAAPHLEAEDNDGKANNRVFDIMSHEIIEQRLENLKRKPKLTEWLDAYVNSLESTNSRDDDDDEWMPRGNSKGNYTSRSKSHAGFISHLFWSITGIVLSPFIVLFCVPFKRFYAREMWPLGCSSPLDFIYQIAINITTIALILVVAYWNLCGEMPTSNLDLNISLIKQHAAILLTKGQHCVCRVEVANDFTTKTLVLIQTFIEGGHYSPASWPVSVDVECLGPFVEAFAALSFGILLLQFYQRWSRFAIFLLASIHIFLSSSYAQLYLSPRPSISSIDAEYAMLDEELVVGIEGVHLQAGGSIAWIPSWCAESTYASSSFVGDCTKQFESTYQMGVVHVTFKLLDTFIPCYKAPPNPLRAQDFHCFDAHRIRVKDRESIPGLPKQLSPAPNEPLSTPPTDPPLVAPIQPFSAGPMQPTSSALMISISSAPIQPVSASPVEHLTVEVAADGDLESPPKE</sequence>
<feature type="transmembrane region" description="Helical" evidence="2">
    <location>
        <begin position="225"/>
        <end position="244"/>
    </location>
</feature>
<evidence type="ECO:0000313" key="3">
    <source>
        <dbReference type="EMBL" id="KAF0724353.1"/>
    </source>
</evidence>
<keyword evidence="2" id="KW-0472">Membrane</keyword>
<proteinExistence type="predicted"/>